<dbReference type="InterPro" id="IPR003656">
    <property type="entry name" value="Znf_BED"/>
</dbReference>
<dbReference type="EnsemblPlants" id="QL10p060931:mrna">
    <property type="protein sequence ID" value="QL10p060931:mrna"/>
    <property type="gene ID" value="QL10p060931"/>
</dbReference>
<evidence type="ECO:0000256" key="2">
    <source>
        <dbReference type="ARBA" id="ARBA00022771"/>
    </source>
</evidence>
<dbReference type="Gramene" id="QL10p060931:mrna">
    <property type="protein sequence ID" value="QL10p060931:mrna"/>
    <property type="gene ID" value="QL10p060931"/>
</dbReference>
<sequence length="210" mass="22906">MQVASPTIIIIHGKSWLLPLEPPKLEGFRRGFVRTITSSAIALFASSESFLFSQGKKHMEYGEGKKPKGRPRDKAWGMVDLLPNESKRWICPHCKNTYAGDVTRVKRHLARTGGGGIVPCPDVTPKIQQDALELRQAQAATATARKNGNIAVAQGGQLDNATFVGLTGTGTGPHNPDAGQNHLVEETWEMELSESDLELLSAFLHNEPNE</sequence>
<dbReference type="Pfam" id="PF02892">
    <property type="entry name" value="zf-BED"/>
    <property type="match status" value="1"/>
</dbReference>
<dbReference type="GO" id="GO:0008270">
    <property type="term" value="F:zinc ion binding"/>
    <property type="evidence" value="ECO:0007669"/>
    <property type="project" value="UniProtKB-KW"/>
</dbReference>
<protein>
    <recommendedName>
        <fullName evidence="4">BED-type domain-containing protein</fullName>
    </recommendedName>
</protein>
<dbReference type="EMBL" id="LRBV02000010">
    <property type="status" value="NOT_ANNOTATED_CDS"/>
    <property type="molecule type" value="Genomic_DNA"/>
</dbReference>
<organism evidence="5 6">
    <name type="scientific">Quercus lobata</name>
    <name type="common">Valley oak</name>
    <dbReference type="NCBI Taxonomy" id="97700"/>
    <lineage>
        <taxon>Eukaryota</taxon>
        <taxon>Viridiplantae</taxon>
        <taxon>Streptophyta</taxon>
        <taxon>Embryophyta</taxon>
        <taxon>Tracheophyta</taxon>
        <taxon>Spermatophyta</taxon>
        <taxon>Magnoliopsida</taxon>
        <taxon>eudicotyledons</taxon>
        <taxon>Gunneridae</taxon>
        <taxon>Pentapetalae</taxon>
        <taxon>rosids</taxon>
        <taxon>fabids</taxon>
        <taxon>Fagales</taxon>
        <taxon>Fagaceae</taxon>
        <taxon>Quercus</taxon>
    </lineage>
</organism>
<reference evidence="5" key="2">
    <citation type="submission" date="2021-01" db="UniProtKB">
        <authorList>
            <consortium name="EnsemblPlants"/>
        </authorList>
    </citation>
    <scope>IDENTIFICATION</scope>
</reference>
<proteinExistence type="predicted"/>
<dbReference type="AlphaFoldDB" id="A0A7N2MU18"/>
<dbReference type="Proteomes" id="UP000594261">
    <property type="component" value="Chromosome 10"/>
</dbReference>
<keyword evidence="6" id="KW-1185">Reference proteome</keyword>
<evidence type="ECO:0000259" key="4">
    <source>
        <dbReference type="Pfam" id="PF02892"/>
    </source>
</evidence>
<evidence type="ECO:0000313" key="5">
    <source>
        <dbReference type="EnsemblPlants" id="QL10p060931:mrna"/>
    </source>
</evidence>
<keyword evidence="3" id="KW-0862">Zinc</keyword>
<keyword evidence="1" id="KW-0479">Metal-binding</keyword>
<dbReference type="InParanoid" id="A0A7N2MU18"/>
<name>A0A7N2MU18_QUELO</name>
<feature type="domain" description="BED-type" evidence="4">
    <location>
        <begin position="73"/>
        <end position="111"/>
    </location>
</feature>
<accession>A0A7N2MU18</accession>
<evidence type="ECO:0000256" key="3">
    <source>
        <dbReference type="ARBA" id="ARBA00022833"/>
    </source>
</evidence>
<reference evidence="5 6" key="1">
    <citation type="journal article" date="2016" name="G3 (Bethesda)">
        <title>First Draft Assembly and Annotation of the Genome of a California Endemic Oak Quercus lobata Nee (Fagaceae).</title>
        <authorList>
            <person name="Sork V.L."/>
            <person name="Fitz-Gibbon S.T."/>
            <person name="Puiu D."/>
            <person name="Crepeau M."/>
            <person name="Gugger P.F."/>
            <person name="Sherman R."/>
            <person name="Stevens K."/>
            <person name="Langley C.H."/>
            <person name="Pellegrini M."/>
            <person name="Salzberg S.L."/>
        </authorList>
    </citation>
    <scope>NUCLEOTIDE SEQUENCE [LARGE SCALE GENOMIC DNA]</scope>
    <source>
        <strain evidence="5 6">cv. SW786</strain>
    </source>
</reference>
<dbReference type="GO" id="GO:0003677">
    <property type="term" value="F:DNA binding"/>
    <property type="evidence" value="ECO:0007669"/>
    <property type="project" value="InterPro"/>
</dbReference>
<evidence type="ECO:0000313" key="6">
    <source>
        <dbReference type="Proteomes" id="UP000594261"/>
    </source>
</evidence>
<keyword evidence="2" id="KW-0863">Zinc-finger</keyword>
<evidence type="ECO:0000256" key="1">
    <source>
        <dbReference type="ARBA" id="ARBA00022723"/>
    </source>
</evidence>